<reference evidence="1" key="1">
    <citation type="submission" date="2019-11" db="EMBL/GenBank/DDBJ databases">
        <authorList>
            <person name="Feng L."/>
        </authorList>
    </citation>
    <scope>NUCLEOTIDE SEQUENCE</scope>
    <source>
        <strain evidence="1">ElimosumLFYP34</strain>
    </source>
</reference>
<dbReference type="EMBL" id="CACRTR010000003">
    <property type="protein sequence ID" value="VYT79817.1"/>
    <property type="molecule type" value="Genomic_DNA"/>
</dbReference>
<name>A0A6N2ZP55_EUBLI</name>
<protein>
    <recommendedName>
        <fullName evidence="2">Phosphoadenosine phosphosulfate reductase family protein</fullName>
    </recommendedName>
</protein>
<gene>
    <name evidence="1" type="ORF">ELLFYP34_01945</name>
</gene>
<dbReference type="InterPro" id="IPR014729">
    <property type="entry name" value="Rossmann-like_a/b/a_fold"/>
</dbReference>
<dbReference type="Gene3D" id="3.40.50.620">
    <property type="entry name" value="HUPs"/>
    <property type="match status" value="1"/>
</dbReference>
<proteinExistence type="predicted"/>
<accession>A0A6N2ZP55</accession>
<sequence length="335" mass="38190">MESWEFRQRQSLPYEAKLIHAEKVANEFYARVENCHISVGGLDSITLLLFLRAVGIDVPAISVSVLEDKSIQSVHKKLGVQRLNPCKSKVEVIREFGFPVISKQIAGKIEFLQNPSEDNQTVRHAIITGDTGKQGGYRKGTRMKLPDKWLQLFAGKENPQYGTAYKEAPFKVSNKCCYYLKEKPCADYAKEHNSFPYLGLMASEGGQREMALVKHGCNYYGKTTTRSATFAIFDRQDLLKLAVELEVPVPEIYGEIKKRPDGTLYTTKAQRTGCSMCGFGVHLEKRPHRFDMLRARNEKEWAFWMYDIGWGAVLTYLGIGWEKKIPMGEQLHMNF</sequence>
<evidence type="ECO:0000313" key="1">
    <source>
        <dbReference type="EMBL" id="VYT79817.1"/>
    </source>
</evidence>
<dbReference type="AlphaFoldDB" id="A0A6N2ZP55"/>
<organism evidence="1">
    <name type="scientific">Eubacterium limosum</name>
    <dbReference type="NCBI Taxonomy" id="1736"/>
    <lineage>
        <taxon>Bacteria</taxon>
        <taxon>Bacillati</taxon>
        <taxon>Bacillota</taxon>
        <taxon>Clostridia</taxon>
        <taxon>Eubacteriales</taxon>
        <taxon>Eubacteriaceae</taxon>
        <taxon>Eubacterium</taxon>
    </lineage>
</organism>
<evidence type="ECO:0008006" key="2">
    <source>
        <dbReference type="Google" id="ProtNLM"/>
    </source>
</evidence>